<name>A0AAU9V491_EUPED</name>
<evidence type="ECO:0000256" key="5">
    <source>
        <dbReference type="SAM" id="MobiDB-lite"/>
    </source>
</evidence>
<dbReference type="AlphaFoldDB" id="A0AAU9V491"/>
<dbReference type="InterPro" id="IPR057251">
    <property type="entry name" value="FP_C"/>
</dbReference>
<evidence type="ECO:0000256" key="4">
    <source>
        <dbReference type="SAM" id="Coils"/>
    </source>
</evidence>
<evidence type="ECO:0000313" key="9">
    <source>
        <dbReference type="Proteomes" id="UP001153954"/>
    </source>
</evidence>
<dbReference type="SUPFAM" id="SSF57903">
    <property type="entry name" value="FYVE/PHD zinc finger"/>
    <property type="match status" value="1"/>
</dbReference>
<reference evidence="8" key="1">
    <citation type="submission" date="2022-03" db="EMBL/GenBank/DDBJ databases">
        <authorList>
            <person name="Tunstrom K."/>
        </authorList>
    </citation>
    <scope>NUCLEOTIDE SEQUENCE</scope>
</reference>
<sequence length="348" mass="39653">MSEPNTWGCCREECSPDDNFIICAKCKMAFHFSCLSVTSIDITSDWNCPNCKTHTPRTTRTDCTPLRNISISRGSKRPALNSPSPPGATNNQDDLKSTIQELLRIEFNNLLKQFNDSLKVAISQELVPIKQEMKDINESMSFINQKFEEMKTEQEASIKKVKNLEVENEKLKQTVGNLGTRIDYLEQQSRSSNLEIQCVPEKKQENLYTIITQLAKTVDYEIKNVDILHCTRTAKITASSSRPRSIIIKLASPRVRDELLACVIKYNKSNPEKRLCSDHLGITGPKSPVYVVEHLSPSNKALHAATRIKAKEMCYKYVWVRNGKIFVRKCETSDYILIKNMDTLNKLI</sequence>
<dbReference type="Pfam" id="PF00628">
    <property type="entry name" value="PHD"/>
    <property type="match status" value="1"/>
</dbReference>
<feature type="region of interest" description="Disordered" evidence="5">
    <location>
        <begin position="73"/>
        <end position="93"/>
    </location>
</feature>
<dbReference type="InterPro" id="IPR019787">
    <property type="entry name" value="Znf_PHD-finger"/>
</dbReference>
<feature type="coiled-coil region" evidence="4">
    <location>
        <begin position="144"/>
        <end position="181"/>
    </location>
</feature>
<dbReference type="InterPro" id="IPR011011">
    <property type="entry name" value="Znf_FYVE_PHD"/>
</dbReference>
<evidence type="ECO:0000256" key="1">
    <source>
        <dbReference type="ARBA" id="ARBA00022723"/>
    </source>
</evidence>
<keyword evidence="9" id="KW-1185">Reference proteome</keyword>
<proteinExistence type="predicted"/>
<evidence type="ECO:0000313" key="8">
    <source>
        <dbReference type="EMBL" id="CAH2106122.1"/>
    </source>
</evidence>
<keyword evidence="1" id="KW-0479">Metal-binding</keyword>
<evidence type="ECO:0000256" key="2">
    <source>
        <dbReference type="ARBA" id="ARBA00022771"/>
    </source>
</evidence>
<dbReference type="EMBL" id="CAKOGL010000029">
    <property type="protein sequence ID" value="CAH2106122.1"/>
    <property type="molecule type" value="Genomic_DNA"/>
</dbReference>
<dbReference type="Pfam" id="PF25298">
    <property type="entry name" value="Baculo_FP_2nd"/>
    <property type="match status" value="1"/>
</dbReference>
<evidence type="ECO:0000259" key="6">
    <source>
        <dbReference type="Pfam" id="PF00628"/>
    </source>
</evidence>
<gene>
    <name evidence="8" type="ORF">EEDITHA_LOCUS20301</name>
</gene>
<comment type="caution">
    <text evidence="8">The sequence shown here is derived from an EMBL/GenBank/DDBJ whole genome shotgun (WGS) entry which is preliminary data.</text>
</comment>
<evidence type="ECO:0008006" key="10">
    <source>
        <dbReference type="Google" id="ProtNLM"/>
    </source>
</evidence>
<dbReference type="Gene3D" id="3.30.40.10">
    <property type="entry name" value="Zinc/RING finger domain, C3HC4 (zinc finger)"/>
    <property type="match status" value="1"/>
</dbReference>
<keyword evidence="3" id="KW-0862">Zinc</keyword>
<keyword evidence="2" id="KW-0863">Zinc-finger</keyword>
<keyword evidence="4" id="KW-0175">Coiled coil</keyword>
<dbReference type="Proteomes" id="UP001153954">
    <property type="component" value="Unassembled WGS sequence"/>
</dbReference>
<organism evidence="8 9">
    <name type="scientific">Euphydryas editha</name>
    <name type="common">Edith's checkerspot</name>
    <dbReference type="NCBI Taxonomy" id="104508"/>
    <lineage>
        <taxon>Eukaryota</taxon>
        <taxon>Metazoa</taxon>
        <taxon>Ecdysozoa</taxon>
        <taxon>Arthropoda</taxon>
        <taxon>Hexapoda</taxon>
        <taxon>Insecta</taxon>
        <taxon>Pterygota</taxon>
        <taxon>Neoptera</taxon>
        <taxon>Endopterygota</taxon>
        <taxon>Lepidoptera</taxon>
        <taxon>Glossata</taxon>
        <taxon>Ditrysia</taxon>
        <taxon>Papilionoidea</taxon>
        <taxon>Nymphalidae</taxon>
        <taxon>Nymphalinae</taxon>
        <taxon>Euphydryas</taxon>
    </lineage>
</organism>
<evidence type="ECO:0000256" key="3">
    <source>
        <dbReference type="ARBA" id="ARBA00022833"/>
    </source>
</evidence>
<accession>A0AAU9V491</accession>
<feature type="domain" description="FP protein C-terminal" evidence="7">
    <location>
        <begin position="297"/>
        <end position="347"/>
    </location>
</feature>
<feature type="domain" description="PHD-type" evidence="6">
    <location>
        <begin position="9"/>
        <end position="51"/>
    </location>
</feature>
<dbReference type="InterPro" id="IPR013083">
    <property type="entry name" value="Znf_RING/FYVE/PHD"/>
</dbReference>
<protein>
    <recommendedName>
        <fullName evidence="10">PHD-type domain-containing protein</fullName>
    </recommendedName>
</protein>
<evidence type="ECO:0000259" key="7">
    <source>
        <dbReference type="Pfam" id="PF25298"/>
    </source>
</evidence>
<dbReference type="GO" id="GO:0008270">
    <property type="term" value="F:zinc ion binding"/>
    <property type="evidence" value="ECO:0007669"/>
    <property type="project" value="UniProtKB-KW"/>
</dbReference>
<dbReference type="CDD" id="cd15489">
    <property type="entry name" value="PHD_SF"/>
    <property type="match status" value="1"/>
</dbReference>